<protein>
    <submittedName>
        <fullName evidence="1">Uncharacterized protein</fullName>
    </submittedName>
</protein>
<name>A0A3S5AUG6_SERFO</name>
<dbReference type="AlphaFoldDB" id="A0A3S5AUG6"/>
<reference evidence="1 2" key="1">
    <citation type="submission" date="2018-12" db="EMBL/GenBank/DDBJ databases">
        <authorList>
            <consortium name="Pathogen Informatics"/>
        </authorList>
    </citation>
    <scope>NUCLEOTIDE SEQUENCE [LARGE SCALE GENOMIC DNA]</scope>
    <source>
        <strain evidence="1 2">NCTC13193</strain>
    </source>
</reference>
<evidence type="ECO:0000313" key="2">
    <source>
        <dbReference type="Proteomes" id="UP000270487"/>
    </source>
</evidence>
<dbReference type="EMBL" id="LR134492">
    <property type="protein sequence ID" value="VEI70879.1"/>
    <property type="molecule type" value="Genomic_DNA"/>
</dbReference>
<proteinExistence type="predicted"/>
<dbReference type="Proteomes" id="UP000270487">
    <property type="component" value="Chromosome"/>
</dbReference>
<accession>A0A3S5AUG6</accession>
<sequence length="37" mass="4366">MEISMLDFLQQLLLIPEFWIFMGELTKLANKLIKSPN</sequence>
<organism evidence="1 2">
    <name type="scientific">Serratia fonticola</name>
    <dbReference type="NCBI Taxonomy" id="47917"/>
    <lineage>
        <taxon>Bacteria</taxon>
        <taxon>Pseudomonadati</taxon>
        <taxon>Pseudomonadota</taxon>
        <taxon>Gammaproteobacteria</taxon>
        <taxon>Enterobacterales</taxon>
        <taxon>Yersiniaceae</taxon>
        <taxon>Serratia</taxon>
    </lineage>
</organism>
<evidence type="ECO:0000313" key="1">
    <source>
        <dbReference type="EMBL" id="VEI70879.1"/>
    </source>
</evidence>
<gene>
    <name evidence="1" type="ORF">NCTC13193_03148</name>
</gene>